<name>A0A0B2VN44_TOXCA</name>
<organism evidence="1 2">
    <name type="scientific">Toxocara canis</name>
    <name type="common">Canine roundworm</name>
    <dbReference type="NCBI Taxonomy" id="6265"/>
    <lineage>
        <taxon>Eukaryota</taxon>
        <taxon>Metazoa</taxon>
        <taxon>Ecdysozoa</taxon>
        <taxon>Nematoda</taxon>
        <taxon>Chromadorea</taxon>
        <taxon>Rhabditida</taxon>
        <taxon>Spirurina</taxon>
        <taxon>Ascaridomorpha</taxon>
        <taxon>Ascaridoidea</taxon>
        <taxon>Toxocaridae</taxon>
        <taxon>Toxocara</taxon>
    </lineage>
</organism>
<dbReference type="AlphaFoldDB" id="A0A0B2VN44"/>
<sequence length="123" mass="14255">GSCKAFSFTLSTYSCFTLREFFERADVFKRRYPLLSRTRRVYKYSCSDVLASVNISSENFGRKSPTDSNIIVRLRVSRRRVLTEFPTRQLALKSIWKQRSDASAPSAGVRVRMVYAERLHLSC</sequence>
<accession>A0A0B2VN44</accession>
<proteinExistence type="predicted"/>
<feature type="non-terminal residue" evidence="1">
    <location>
        <position position="1"/>
    </location>
</feature>
<reference evidence="1 2" key="1">
    <citation type="submission" date="2014-11" db="EMBL/GenBank/DDBJ databases">
        <title>Genetic blueprint of the zoonotic pathogen Toxocara canis.</title>
        <authorList>
            <person name="Zhu X.-Q."/>
            <person name="Korhonen P.K."/>
            <person name="Cai H."/>
            <person name="Young N.D."/>
            <person name="Nejsum P."/>
            <person name="von Samson-Himmelstjerna G."/>
            <person name="Boag P.R."/>
            <person name="Tan P."/>
            <person name="Li Q."/>
            <person name="Min J."/>
            <person name="Yang Y."/>
            <person name="Wang X."/>
            <person name="Fang X."/>
            <person name="Hall R.S."/>
            <person name="Hofmann A."/>
            <person name="Sternberg P.W."/>
            <person name="Jex A.R."/>
            <person name="Gasser R.B."/>
        </authorList>
    </citation>
    <scope>NUCLEOTIDE SEQUENCE [LARGE SCALE GENOMIC DNA]</scope>
    <source>
        <strain evidence="1">PN_DK_2014</strain>
    </source>
</reference>
<evidence type="ECO:0000313" key="2">
    <source>
        <dbReference type="Proteomes" id="UP000031036"/>
    </source>
</evidence>
<comment type="caution">
    <text evidence="1">The sequence shown here is derived from an EMBL/GenBank/DDBJ whole genome shotgun (WGS) entry which is preliminary data.</text>
</comment>
<dbReference type="Proteomes" id="UP000031036">
    <property type="component" value="Unassembled WGS sequence"/>
</dbReference>
<keyword evidence="2" id="KW-1185">Reference proteome</keyword>
<dbReference type="EMBL" id="JPKZ01001349">
    <property type="protein sequence ID" value="KHN82470.1"/>
    <property type="molecule type" value="Genomic_DNA"/>
</dbReference>
<protein>
    <submittedName>
        <fullName evidence="1">Uncharacterized protein</fullName>
    </submittedName>
</protein>
<feature type="non-terminal residue" evidence="1">
    <location>
        <position position="123"/>
    </location>
</feature>
<evidence type="ECO:0000313" key="1">
    <source>
        <dbReference type="EMBL" id="KHN82470.1"/>
    </source>
</evidence>
<gene>
    <name evidence="1" type="ORF">Tcan_01722</name>
</gene>